<dbReference type="PANTHER" id="PTHR12787">
    <property type="entry name" value="RIBOSOMAL RNA-PROCESSING PROTEIN 8"/>
    <property type="match status" value="1"/>
</dbReference>
<dbReference type="FunFam" id="1.10.10.2150:FF:000001">
    <property type="entry name" value="Ribosomal RNA-processing protein 8"/>
    <property type="match status" value="1"/>
</dbReference>
<dbReference type="Gene3D" id="1.10.10.2150">
    <property type="entry name" value="Ribosomal RNA-processing protein 8, N-terminal domain"/>
    <property type="match status" value="1"/>
</dbReference>
<evidence type="ECO:0000256" key="6">
    <source>
        <dbReference type="ARBA" id="ARBA00022679"/>
    </source>
</evidence>
<evidence type="ECO:0000256" key="1">
    <source>
        <dbReference type="ARBA" id="ARBA00004604"/>
    </source>
</evidence>
<feature type="compositionally biased region" description="Basic residues" evidence="10">
    <location>
        <begin position="88"/>
        <end position="101"/>
    </location>
</feature>
<comment type="caution">
    <text evidence="11">The sequence shown here is derived from an EMBL/GenBank/DDBJ whole genome shotgun (WGS) entry which is preliminary data.</text>
</comment>
<dbReference type="InterPro" id="IPR007823">
    <property type="entry name" value="RRP8"/>
</dbReference>
<organism evidence="11 12">
    <name type="scientific">Stichopus japonicus</name>
    <name type="common">Sea cucumber</name>
    <dbReference type="NCBI Taxonomy" id="307972"/>
    <lineage>
        <taxon>Eukaryota</taxon>
        <taxon>Metazoa</taxon>
        <taxon>Echinodermata</taxon>
        <taxon>Eleutherozoa</taxon>
        <taxon>Echinozoa</taxon>
        <taxon>Holothuroidea</taxon>
        <taxon>Aspidochirotacea</taxon>
        <taxon>Aspidochirotida</taxon>
        <taxon>Stichopodidae</taxon>
        <taxon>Apostichopus</taxon>
    </lineage>
</organism>
<evidence type="ECO:0000256" key="2">
    <source>
        <dbReference type="ARBA" id="ARBA00006301"/>
    </source>
</evidence>
<sequence length="431" mass="49437">MSRKRKTHKEPTPFQVLEFETTVDNKESLGEGTEKVSNLREKAISKPKAKGKQLNYLGKLDVGSSTGGGRTKHDSEDKVEANEDLARVGRKRKKRKRKPRNNKYEGMSKKLTDEIEIQNVQTVCQESRHRDTQESQSESILAKVGSYQSKGSNIGTELAKDHEEHTSTKMRTNKKRKKVGKDKVNAKKQRKADGDEDDDNQIETREGVNGKKSEMKFRNPVVSEQTDIIYVSKKRQKRRDQIWKNSREAWGHQLKSARFRFINETLYKSSGHESFKQFKGDKSLFQVYHDGFNQQIQQWPENPVDVIIKYLNNRPQNCIVADFGCGEAKIAQSVKQKVHSFDIFPANERVTVCNISKVPLKSESLDVAVYCLSLMGINWIDYLREAHRVLKPGGILKIAEVASRFKAVDAFIEVLFKLGFQIKNKSSEWND</sequence>
<dbReference type="GO" id="GO:0032259">
    <property type="term" value="P:methylation"/>
    <property type="evidence" value="ECO:0007669"/>
    <property type="project" value="UniProtKB-KW"/>
</dbReference>
<feature type="compositionally biased region" description="Basic and acidic residues" evidence="10">
    <location>
        <begin position="71"/>
        <end position="87"/>
    </location>
</feature>
<dbReference type="OrthoDB" id="10258825at2759"/>
<comment type="subcellular location">
    <subcellularLocation>
        <location evidence="1 9">Nucleus</location>
        <location evidence="1 9">Nucleolus</location>
    </subcellularLocation>
</comment>
<comment type="function">
    <text evidence="9">Probable methyltransferase required to silence rDNA.</text>
</comment>
<evidence type="ECO:0000256" key="7">
    <source>
        <dbReference type="ARBA" id="ARBA00022691"/>
    </source>
</evidence>
<dbReference type="AlphaFoldDB" id="A0A2G8JU74"/>
<comment type="similarity">
    <text evidence="2 9">Belongs to the methyltransferase superfamily. RRP8 family.</text>
</comment>
<accession>A0A2G8JU74</accession>
<dbReference type="GO" id="GO:0008168">
    <property type="term" value="F:methyltransferase activity"/>
    <property type="evidence" value="ECO:0007669"/>
    <property type="project" value="UniProtKB-KW"/>
</dbReference>
<dbReference type="Pfam" id="PF05148">
    <property type="entry name" value="Methyltransf_8"/>
    <property type="match status" value="1"/>
</dbReference>
<reference evidence="11 12" key="1">
    <citation type="journal article" date="2017" name="PLoS Biol.">
        <title>The sea cucumber genome provides insights into morphological evolution and visceral regeneration.</title>
        <authorList>
            <person name="Zhang X."/>
            <person name="Sun L."/>
            <person name="Yuan J."/>
            <person name="Sun Y."/>
            <person name="Gao Y."/>
            <person name="Zhang L."/>
            <person name="Li S."/>
            <person name="Dai H."/>
            <person name="Hamel J.F."/>
            <person name="Liu C."/>
            <person name="Yu Y."/>
            <person name="Liu S."/>
            <person name="Lin W."/>
            <person name="Guo K."/>
            <person name="Jin S."/>
            <person name="Xu P."/>
            <person name="Storey K.B."/>
            <person name="Huan P."/>
            <person name="Zhang T."/>
            <person name="Zhou Y."/>
            <person name="Zhang J."/>
            <person name="Lin C."/>
            <person name="Li X."/>
            <person name="Xing L."/>
            <person name="Huo D."/>
            <person name="Sun M."/>
            <person name="Wang L."/>
            <person name="Mercier A."/>
            <person name="Li F."/>
            <person name="Yang H."/>
            <person name="Xiang J."/>
        </authorList>
    </citation>
    <scope>NUCLEOTIDE SEQUENCE [LARGE SCALE GENOMIC DNA]</scope>
    <source>
        <strain evidence="11">Shaxun</strain>
        <tissue evidence="11">Muscle</tissue>
    </source>
</reference>
<evidence type="ECO:0000256" key="10">
    <source>
        <dbReference type="SAM" id="MobiDB-lite"/>
    </source>
</evidence>
<keyword evidence="12" id="KW-1185">Reference proteome</keyword>
<dbReference type="EMBL" id="MRZV01001251">
    <property type="protein sequence ID" value="PIK39312.1"/>
    <property type="molecule type" value="Genomic_DNA"/>
</dbReference>
<dbReference type="CDD" id="cd02440">
    <property type="entry name" value="AdoMet_MTases"/>
    <property type="match status" value="1"/>
</dbReference>
<evidence type="ECO:0000256" key="5">
    <source>
        <dbReference type="ARBA" id="ARBA00022603"/>
    </source>
</evidence>
<keyword evidence="5 9" id="KW-0489">Methyltransferase</keyword>
<evidence type="ECO:0000313" key="11">
    <source>
        <dbReference type="EMBL" id="PIK39312.1"/>
    </source>
</evidence>
<protein>
    <recommendedName>
        <fullName evidence="3 9">Ribosomal RNA-processing protein 8</fullName>
        <ecNumber evidence="9">2.1.1.-</ecNumber>
    </recommendedName>
</protein>
<evidence type="ECO:0000256" key="9">
    <source>
        <dbReference type="RuleBase" id="RU365074"/>
    </source>
</evidence>
<dbReference type="Proteomes" id="UP000230750">
    <property type="component" value="Unassembled WGS sequence"/>
</dbReference>
<feature type="compositionally biased region" description="Basic residues" evidence="10">
    <location>
        <begin position="171"/>
        <end position="190"/>
    </location>
</feature>
<dbReference type="SUPFAM" id="SSF53335">
    <property type="entry name" value="S-adenosyl-L-methionine-dependent methyltransferases"/>
    <property type="match status" value="1"/>
</dbReference>
<dbReference type="EC" id="2.1.1.-" evidence="9"/>
<name>A0A2G8JU74_STIJA</name>
<keyword evidence="6 9" id="KW-0808">Transferase</keyword>
<keyword evidence="7 9" id="KW-0949">S-adenosyl-L-methionine</keyword>
<dbReference type="PANTHER" id="PTHR12787:SF0">
    <property type="entry name" value="RIBOSOMAL RNA-PROCESSING PROTEIN 8"/>
    <property type="match status" value="1"/>
</dbReference>
<evidence type="ECO:0000256" key="3">
    <source>
        <dbReference type="ARBA" id="ARBA00020203"/>
    </source>
</evidence>
<evidence type="ECO:0000313" key="12">
    <source>
        <dbReference type="Proteomes" id="UP000230750"/>
    </source>
</evidence>
<feature type="region of interest" description="Disordered" evidence="10">
    <location>
        <begin position="1"/>
        <end position="110"/>
    </location>
</feature>
<feature type="compositionally biased region" description="Polar residues" evidence="10">
    <location>
        <begin position="146"/>
        <end position="155"/>
    </location>
</feature>
<dbReference type="InterPro" id="IPR042036">
    <property type="entry name" value="RRP8_N"/>
</dbReference>
<dbReference type="STRING" id="307972.A0A2G8JU74"/>
<evidence type="ECO:0000256" key="8">
    <source>
        <dbReference type="ARBA" id="ARBA00023242"/>
    </source>
</evidence>
<gene>
    <name evidence="11" type="ORF">BSL78_23849</name>
</gene>
<keyword evidence="8 9" id="KW-0539">Nucleus</keyword>
<evidence type="ECO:0000256" key="4">
    <source>
        <dbReference type="ARBA" id="ARBA00022552"/>
    </source>
</evidence>
<dbReference type="InterPro" id="IPR029063">
    <property type="entry name" value="SAM-dependent_MTases_sf"/>
</dbReference>
<feature type="compositionally biased region" description="Basic and acidic residues" evidence="10">
    <location>
        <begin position="158"/>
        <end position="167"/>
    </location>
</feature>
<feature type="region of interest" description="Disordered" evidence="10">
    <location>
        <begin position="123"/>
        <end position="214"/>
    </location>
</feature>
<keyword evidence="4 9" id="KW-0698">rRNA processing</keyword>
<dbReference type="GO" id="GO:0005730">
    <property type="term" value="C:nucleolus"/>
    <property type="evidence" value="ECO:0007669"/>
    <property type="project" value="UniProtKB-SubCell"/>
</dbReference>
<proteinExistence type="inferred from homology"/>
<dbReference type="Gene3D" id="3.40.50.150">
    <property type="entry name" value="Vaccinia Virus protein VP39"/>
    <property type="match status" value="1"/>
</dbReference>
<feature type="compositionally biased region" description="Basic and acidic residues" evidence="10">
    <location>
        <begin position="23"/>
        <end position="44"/>
    </location>
</feature>
<dbReference type="GO" id="GO:0006364">
    <property type="term" value="P:rRNA processing"/>
    <property type="evidence" value="ECO:0007669"/>
    <property type="project" value="UniProtKB-UniRule"/>
</dbReference>
<feature type="compositionally biased region" description="Basic and acidic residues" evidence="10">
    <location>
        <begin position="202"/>
        <end position="214"/>
    </location>
</feature>